<keyword evidence="2" id="KW-1185">Reference proteome</keyword>
<proteinExistence type="predicted"/>
<dbReference type="AlphaFoldDB" id="A0A8H6W4D0"/>
<accession>A0A8H6W4D0</accession>
<protein>
    <submittedName>
        <fullName evidence="1">Uncharacterized protein</fullName>
    </submittedName>
</protein>
<name>A0A8H6W4D0_MYCCL</name>
<sequence length="190" mass="20501">MSVSLLDGTGFAVWPRVGVRTTVVGVRLVRLVSDARIWVVLGCLVCLCCRSDALSTIVSAPSTTGTTTQASKSGPAAGKAYRPRRVSALHTRHRYVHWRAAANEGLFVPSPPYKAHSRFVFQCDIDVPLLSSLPQNVNIAPSFSAHLLICDDELQCTSAAVAEENEWLMGPTRFEGNAIYISGGCTTTDH</sequence>
<evidence type="ECO:0000313" key="1">
    <source>
        <dbReference type="EMBL" id="KAF7305264.1"/>
    </source>
</evidence>
<organism evidence="1 2">
    <name type="scientific">Mycena chlorophos</name>
    <name type="common">Agaric fungus</name>
    <name type="synonym">Agaricus chlorophos</name>
    <dbReference type="NCBI Taxonomy" id="658473"/>
    <lineage>
        <taxon>Eukaryota</taxon>
        <taxon>Fungi</taxon>
        <taxon>Dikarya</taxon>
        <taxon>Basidiomycota</taxon>
        <taxon>Agaricomycotina</taxon>
        <taxon>Agaricomycetes</taxon>
        <taxon>Agaricomycetidae</taxon>
        <taxon>Agaricales</taxon>
        <taxon>Marasmiineae</taxon>
        <taxon>Mycenaceae</taxon>
        <taxon>Mycena</taxon>
    </lineage>
</organism>
<dbReference type="Proteomes" id="UP000613580">
    <property type="component" value="Unassembled WGS sequence"/>
</dbReference>
<dbReference type="EMBL" id="JACAZE010000010">
    <property type="protein sequence ID" value="KAF7305264.1"/>
    <property type="molecule type" value="Genomic_DNA"/>
</dbReference>
<reference evidence="1" key="1">
    <citation type="submission" date="2020-05" db="EMBL/GenBank/DDBJ databases">
        <title>Mycena genomes resolve the evolution of fungal bioluminescence.</title>
        <authorList>
            <person name="Tsai I.J."/>
        </authorList>
    </citation>
    <scope>NUCLEOTIDE SEQUENCE</scope>
    <source>
        <strain evidence="1">110903Hualien_Pintung</strain>
    </source>
</reference>
<comment type="caution">
    <text evidence="1">The sequence shown here is derived from an EMBL/GenBank/DDBJ whole genome shotgun (WGS) entry which is preliminary data.</text>
</comment>
<evidence type="ECO:0000313" key="2">
    <source>
        <dbReference type="Proteomes" id="UP000613580"/>
    </source>
</evidence>
<gene>
    <name evidence="1" type="ORF">HMN09_00777300</name>
</gene>